<keyword evidence="6" id="KW-1185">Reference proteome</keyword>
<feature type="domain" description="HTH gntR-type" evidence="4">
    <location>
        <begin position="6"/>
        <end position="74"/>
    </location>
</feature>
<evidence type="ECO:0000256" key="2">
    <source>
        <dbReference type="ARBA" id="ARBA00023125"/>
    </source>
</evidence>
<dbReference type="CDD" id="cd07377">
    <property type="entry name" value="WHTH_GntR"/>
    <property type="match status" value="1"/>
</dbReference>
<proteinExistence type="predicted"/>
<evidence type="ECO:0000313" key="6">
    <source>
        <dbReference type="Proteomes" id="UP001524435"/>
    </source>
</evidence>
<accession>A0ABT1SK83</accession>
<dbReference type="InterPro" id="IPR000524">
    <property type="entry name" value="Tscrpt_reg_HTH_GntR"/>
</dbReference>
<dbReference type="PANTHER" id="PTHR44846">
    <property type="entry name" value="MANNOSYL-D-GLYCERATE TRANSPORT/METABOLISM SYSTEM REPRESSOR MNGR-RELATED"/>
    <property type="match status" value="1"/>
</dbReference>
<keyword evidence="3" id="KW-0804">Transcription</keyword>
<dbReference type="InterPro" id="IPR036388">
    <property type="entry name" value="WH-like_DNA-bd_sf"/>
</dbReference>
<dbReference type="SUPFAM" id="SSF46785">
    <property type="entry name" value="Winged helix' DNA-binding domain"/>
    <property type="match status" value="1"/>
</dbReference>
<evidence type="ECO:0000313" key="5">
    <source>
        <dbReference type="EMBL" id="MCQ5121638.1"/>
    </source>
</evidence>
<dbReference type="Proteomes" id="UP001524435">
    <property type="component" value="Unassembled WGS sequence"/>
</dbReference>
<protein>
    <submittedName>
        <fullName evidence="5">GntR family transcriptional regulator</fullName>
    </submittedName>
</protein>
<dbReference type="PANTHER" id="PTHR44846:SF1">
    <property type="entry name" value="MANNOSYL-D-GLYCERATE TRANSPORT_METABOLISM SYSTEM REPRESSOR MNGR-RELATED"/>
    <property type="match status" value="1"/>
</dbReference>
<dbReference type="RefSeq" id="WP_178200788.1">
    <property type="nucleotide sequence ID" value="NZ_CALVCM010000002.1"/>
</dbReference>
<dbReference type="InterPro" id="IPR050679">
    <property type="entry name" value="Bact_HTH_transcr_reg"/>
</dbReference>
<dbReference type="Pfam" id="PF00392">
    <property type="entry name" value="GntR"/>
    <property type="match status" value="1"/>
</dbReference>
<dbReference type="EMBL" id="JANGCH010000005">
    <property type="protein sequence ID" value="MCQ5121638.1"/>
    <property type="molecule type" value="Genomic_DNA"/>
</dbReference>
<evidence type="ECO:0000259" key="4">
    <source>
        <dbReference type="PROSITE" id="PS50949"/>
    </source>
</evidence>
<name>A0ABT1SK83_9FIRM</name>
<dbReference type="SUPFAM" id="SSF64288">
    <property type="entry name" value="Chorismate lyase-like"/>
    <property type="match status" value="1"/>
</dbReference>
<organism evidence="5 6">
    <name type="scientific">Massilicoli timonensis</name>
    <dbReference type="NCBI Taxonomy" id="2015901"/>
    <lineage>
        <taxon>Bacteria</taxon>
        <taxon>Bacillati</taxon>
        <taxon>Bacillota</taxon>
        <taxon>Erysipelotrichia</taxon>
        <taxon>Erysipelotrichales</taxon>
        <taxon>Erysipelotrichaceae</taxon>
        <taxon>Massilicoli</taxon>
    </lineage>
</organism>
<dbReference type="InterPro" id="IPR036390">
    <property type="entry name" value="WH_DNA-bd_sf"/>
</dbReference>
<reference evidence="5 6" key="1">
    <citation type="submission" date="2022-06" db="EMBL/GenBank/DDBJ databases">
        <title>Isolation of gut microbiota from human fecal samples.</title>
        <authorList>
            <person name="Pamer E.G."/>
            <person name="Barat B."/>
            <person name="Waligurski E."/>
            <person name="Medina S."/>
            <person name="Paddock L."/>
            <person name="Mostad J."/>
        </authorList>
    </citation>
    <scope>NUCLEOTIDE SEQUENCE [LARGE SCALE GENOMIC DNA]</scope>
    <source>
        <strain evidence="5 6">DFI.6.1</strain>
    </source>
</reference>
<dbReference type="Gene3D" id="3.40.1410.10">
    <property type="entry name" value="Chorismate lyase-like"/>
    <property type="match status" value="1"/>
</dbReference>
<dbReference type="SMART" id="SM00866">
    <property type="entry name" value="UTRA"/>
    <property type="match status" value="1"/>
</dbReference>
<dbReference type="SMART" id="SM00345">
    <property type="entry name" value="HTH_GNTR"/>
    <property type="match status" value="1"/>
</dbReference>
<dbReference type="Gene3D" id="1.10.10.10">
    <property type="entry name" value="Winged helix-like DNA-binding domain superfamily/Winged helix DNA-binding domain"/>
    <property type="match status" value="1"/>
</dbReference>
<keyword evidence="1" id="KW-0805">Transcription regulation</keyword>
<evidence type="ECO:0000256" key="3">
    <source>
        <dbReference type="ARBA" id="ARBA00023163"/>
    </source>
</evidence>
<dbReference type="InterPro" id="IPR028978">
    <property type="entry name" value="Chorismate_lyase_/UTRA_dom_sf"/>
</dbReference>
<dbReference type="Pfam" id="PF07702">
    <property type="entry name" value="UTRA"/>
    <property type="match status" value="1"/>
</dbReference>
<dbReference type="InterPro" id="IPR011663">
    <property type="entry name" value="UTRA"/>
</dbReference>
<dbReference type="PROSITE" id="PS50949">
    <property type="entry name" value="HTH_GNTR"/>
    <property type="match status" value="1"/>
</dbReference>
<sequence>MENKQMPLYMVVYEELKKKIADSTYPVGSYFPSETELQEIYKVSRITVRRALADLEHDGYIKKIKGKGAVILPKKKYSDLYELTGFAEDAQRNGDEPTSIILKCETQPASIMVAAFLQIEPNEDVYYLKRLRLLNGRISGIFETYITKRLGFTIDTEKFGATTSLYDFYESCGVHIDTATETIEAIMTTPQIRKDMFLDKDEPIFYRERITYNDLNIPIEYSKNYYKANGYKYVVRMHRGLK</sequence>
<gene>
    <name evidence="5" type="ORF">NE663_05105</name>
</gene>
<evidence type="ECO:0000256" key="1">
    <source>
        <dbReference type="ARBA" id="ARBA00023015"/>
    </source>
</evidence>
<keyword evidence="2" id="KW-0238">DNA-binding</keyword>
<comment type="caution">
    <text evidence="5">The sequence shown here is derived from an EMBL/GenBank/DDBJ whole genome shotgun (WGS) entry which is preliminary data.</text>
</comment>
<dbReference type="PRINTS" id="PR00035">
    <property type="entry name" value="HTHGNTR"/>
</dbReference>